<evidence type="ECO:0000313" key="6">
    <source>
        <dbReference type="Proteomes" id="UP000262195"/>
    </source>
</evidence>
<dbReference type="GO" id="GO:0003729">
    <property type="term" value="F:mRNA binding"/>
    <property type="evidence" value="ECO:0007669"/>
    <property type="project" value="UniProtKB-ARBA"/>
</dbReference>
<dbReference type="EMBL" id="DQHO01000013">
    <property type="protein sequence ID" value="HCS93434.1"/>
    <property type="molecule type" value="Genomic_DNA"/>
</dbReference>
<dbReference type="InterPro" id="IPR012340">
    <property type="entry name" value="NA-bd_OB-fold"/>
</dbReference>
<dbReference type="STRING" id="1121105.GCA_000421665_00002"/>
<dbReference type="GO" id="GO:1990904">
    <property type="term" value="C:ribonucleoprotein complex"/>
    <property type="evidence" value="ECO:0007669"/>
    <property type="project" value="UniProtKB-KW"/>
</dbReference>
<name>A0A3D4S3M7_9ENTE</name>
<dbReference type="InterPro" id="IPR003029">
    <property type="entry name" value="S1_domain"/>
</dbReference>
<sequence>MTYKIGMVVEGIITGVQPYGVFVSLGDGIQGLIHISECDHGFIKDLSDYFKLNEKVKVKVIDVDEYSGKISLSVRALKAIDTPEKPKRLKKKHRYHKNGDGFLALEKAMPKWINVALKDF</sequence>
<dbReference type="FunFam" id="2.40.50.140:FF:000051">
    <property type="entry name" value="RNA-binding transcriptional accessory protein"/>
    <property type="match status" value="1"/>
</dbReference>
<reference evidence="5 6" key="1">
    <citation type="journal article" date="2018" name="Nat. Biotechnol.">
        <title>A standardized bacterial taxonomy based on genome phylogeny substantially revises the tree of life.</title>
        <authorList>
            <person name="Parks D.H."/>
            <person name="Chuvochina M."/>
            <person name="Waite D.W."/>
            <person name="Rinke C."/>
            <person name="Skarshewski A."/>
            <person name="Chaumeil P.A."/>
            <person name="Hugenholtz P."/>
        </authorList>
    </citation>
    <scope>NUCLEOTIDE SEQUENCE [LARGE SCALE GENOMIC DNA]</scope>
    <source>
        <strain evidence="5">UBA11306</strain>
    </source>
</reference>
<dbReference type="PROSITE" id="PS50126">
    <property type="entry name" value="S1"/>
    <property type="match status" value="1"/>
</dbReference>
<evidence type="ECO:0000259" key="4">
    <source>
        <dbReference type="PROSITE" id="PS50126"/>
    </source>
</evidence>
<dbReference type="GO" id="GO:0005840">
    <property type="term" value="C:ribosome"/>
    <property type="evidence" value="ECO:0007669"/>
    <property type="project" value="UniProtKB-KW"/>
</dbReference>
<organism evidence="5 6">
    <name type="scientific">Bavariicoccus seileri</name>
    <dbReference type="NCBI Taxonomy" id="549685"/>
    <lineage>
        <taxon>Bacteria</taxon>
        <taxon>Bacillati</taxon>
        <taxon>Bacillota</taxon>
        <taxon>Bacilli</taxon>
        <taxon>Lactobacillales</taxon>
        <taxon>Enterococcaceae</taxon>
        <taxon>Bavariicoccus</taxon>
    </lineage>
</organism>
<feature type="domain" description="S1 motif" evidence="4">
    <location>
        <begin position="6"/>
        <end position="75"/>
    </location>
</feature>
<evidence type="ECO:0000256" key="2">
    <source>
        <dbReference type="ARBA" id="ARBA00022980"/>
    </source>
</evidence>
<protein>
    <recommendedName>
        <fullName evidence="4">S1 motif domain-containing protein</fullName>
    </recommendedName>
</protein>
<dbReference type="GO" id="GO:0003735">
    <property type="term" value="F:structural constituent of ribosome"/>
    <property type="evidence" value="ECO:0007669"/>
    <property type="project" value="TreeGrafter"/>
</dbReference>
<comment type="caution">
    <text evidence="5">The sequence shown here is derived from an EMBL/GenBank/DDBJ whole genome shotgun (WGS) entry which is preliminary data.</text>
</comment>
<accession>A0A3D4S3M7</accession>
<dbReference type="SUPFAM" id="SSF50249">
    <property type="entry name" value="Nucleic acid-binding proteins"/>
    <property type="match status" value="1"/>
</dbReference>
<dbReference type="NCBIfam" id="NF040579">
    <property type="entry name" value="S1_dom_CvfD"/>
    <property type="match status" value="1"/>
</dbReference>
<dbReference type="Gene3D" id="2.40.50.140">
    <property type="entry name" value="Nucleic acid-binding proteins"/>
    <property type="match status" value="1"/>
</dbReference>
<evidence type="ECO:0000256" key="1">
    <source>
        <dbReference type="ARBA" id="ARBA00006767"/>
    </source>
</evidence>
<evidence type="ECO:0000313" key="5">
    <source>
        <dbReference type="EMBL" id="HCS93434.1"/>
    </source>
</evidence>
<gene>
    <name evidence="5" type="ORF">DIW15_01840</name>
</gene>
<dbReference type="PANTHER" id="PTHR10724">
    <property type="entry name" value="30S RIBOSOMAL PROTEIN S1"/>
    <property type="match status" value="1"/>
</dbReference>
<comment type="similarity">
    <text evidence="1">Belongs to the bacterial ribosomal protein bS1 family.</text>
</comment>
<dbReference type="SMART" id="SM00316">
    <property type="entry name" value="S1"/>
    <property type="match status" value="1"/>
</dbReference>
<evidence type="ECO:0000256" key="3">
    <source>
        <dbReference type="ARBA" id="ARBA00023274"/>
    </source>
</evidence>
<dbReference type="AlphaFoldDB" id="A0A3D4S3M7"/>
<dbReference type="InterPro" id="IPR050437">
    <property type="entry name" value="Ribos_protein_bS1-like"/>
</dbReference>
<dbReference type="Pfam" id="PF00575">
    <property type="entry name" value="S1"/>
    <property type="match status" value="1"/>
</dbReference>
<keyword evidence="2" id="KW-0689">Ribosomal protein</keyword>
<dbReference type="GO" id="GO:0006412">
    <property type="term" value="P:translation"/>
    <property type="evidence" value="ECO:0007669"/>
    <property type="project" value="TreeGrafter"/>
</dbReference>
<dbReference type="GO" id="GO:0005737">
    <property type="term" value="C:cytoplasm"/>
    <property type="evidence" value="ECO:0007669"/>
    <property type="project" value="UniProtKB-ARBA"/>
</dbReference>
<dbReference type="Proteomes" id="UP000262195">
    <property type="component" value="Unassembled WGS sequence"/>
</dbReference>
<keyword evidence="3" id="KW-0687">Ribonucleoprotein</keyword>
<dbReference type="PANTHER" id="PTHR10724:SF7">
    <property type="entry name" value="SMALL RIBOSOMAL SUBUNIT PROTEIN BS1C"/>
    <property type="match status" value="1"/>
</dbReference>
<proteinExistence type="inferred from homology"/>